<keyword evidence="2" id="KW-1185">Reference proteome</keyword>
<dbReference type="InterPro" id="IPR015946">
    <property type="entry name" value="KH_dom-like_a/b"/>
</dbReference>
<evidence type="ECO:0000313" key="2">
    <source>
        <dbReference type="Proteomes" id="UP000600877"/>
    </source>
</evidence>
<dbReference type="SUPFAM" id="SSF82784">
    <property type="entry name" value="OsmC-like"/>
    <property type="match status" value="1"/>
</dbReference>
<dbReference type="PANTHER" id="PTHR42830">
    <property type="entry name" value="OSMOTICALLY INDUCIBLE FAMILY PROTEIN"/>
    <property type="match status" value="1"/>
</dbReference>
<accession>A0ABQ2YZ15</accession>
<dbReference type="InterPro" id="IPR036102">
    <property type="entry name" value="OsmC/Ohrsf"/>
</dbReference>
<name>A0ABQ2YZ15_9NEIS</name>
<dbReference type="Gene3D" id="3.30.300.20">
    <property type="match status" value="1"/>
</dbReference>
<evidence type="ECO:0000313" key="1">
    <source>
        <dbReference type="EMBL" id="GGX96975.1"/>
    </source>
</evidence>
<dbReference type="InterPro" id="IPR003718">
    <property type="entry name" value="OsmC/Ohr_fam"/>
</dbReference>
<organism evidence="1 2">
    <name type="scientific">Vogesella alkaliphila</name>
    <dbReference type="NCBI Taxonomy" id="1193621"/>
    <lineage>
        <taxon>Bacteria</taxon>
        <taxon>Pseudomonadati</taxon>
        <taxon>Pseudomonadota</taxon>
        <taxon>Betaproteobacteria</taxon>
        <taxon>Neisseriales</taxon>
        <taxon>Chromobacteriaceae</taxon>
        <taxon>Vogesella</taxon>
    </lineage>
</organism>
<evidence type="ECO:0008006" key="3">
    <source>
        <dbReference type="Google" id="ProtNLM"/>
    </source>
</evidence>
<dbReference type="Proteomes" id="UP000600877">
    <property type="component" value="Unassembled WGS sequence"/>
</dbReference>
<dbReference type="EMBL" id="BMYW01000010">
    <property type="protein sequence ID" value="GGX96975.1"/>
    <property type="molecule type" value="Genomic_DNA"/>
</dbReference>
<reference evidence="2" key="1">
    <citation type="journal article" date="2019" name="Int. J. Syst. Evol. Microbiol.">
        <title>The Global Catalogue of Microorganisms (GCM) 10K type strain sequencing project: providing services to taxonomists for standard genome sequencing and annotation.</title>
        <authorList>
            <consortium name="The Broad Institute Genomics Platform"/>
            <consortium name="The Broad Institute Genome Sequencing Center for Infectious Disease"/>
            <person name="Wu L."/>
            <person name="Ma J."/>
        </authorList>
    </citation>
    <scope>NUCLEOTIDE SEQUENCE [LARGE SCALE GENOMIC DNA]</scope>
    <source>
        <strain evidence="2">KCTC 32041</strain>
    </source>
</reference>
<gene>
    <name evidence="1" type="ORF">GCM10011290_25980</name>
</gene>
<protein>
    <recommendedName>
        <fullName evidence="3">OsmC family peroxiredoxin</fullName>
    </recommendedName>
</protein>
<proteinExistence type="predicted"/>
<sequence>MVRVPFSDPQAADPEEMLVASVSSCHMLWFLSQAAEQGWLVDDYDDAAEGVMTKSPEDKLWVSCITLRPTVLFGGKQPDEAAVHALHHAAHEACFIANSLRTEIRCEPVFA</sequence>
<dbReference type="PANTHER" id="PTHR42830:SF2">
    <property type="entry name" value="OSMC_OHR FAMILY PROTEIN"/>
    <property type="match status" value="1"/>
</dbReference>
<comment type="caution">
    <text evidence="1">The sequence shown here is derived from an EMBL/GenBank/DDBJ whole genome shotgun (WGS) entry which is preliminary data.</text>
</comment>
<dbReference type="Pfam" id="PF02566">
    <property type="entry name" value="OsmC"/>
    <property type="match status" value="1"/>
</dbReference>
<dbReference type="InterPro" id="IPR052707">
    <property type="entry name" value="OsmC_Ohr_Peroxiredoxin"/>
</dbReference>